<evidence type="ECO:0000259" key="7">
    <source>
        <dbReference type="PROSITE" id="PS51900"/>
    </source>
</evidence>
<dbReference type="PROSITE" id="PS51900">
    <property type="entry name" value="CB"/>
    <property type="match status" value="1"/>
</dbReference>
<evidence type="ECO:0000259" key="6">
    <source>
        <dbReference type="PROSITE" id="PS51898"/>
    </source>
</evidence>
<dbReference type="InterPro" id="IPR044068">
    <property type="entry name" value="CB"/>
</dbReference>
<dbReference type="InterPro" id="IPR010998">
    <property type="entry name" value="Integrase_recombinase_N"/>
</dbReference>
<dbReference type="OrthoDB" id="9803188at2"/>
<evidence type="ECO:0000256" key="2">
    <source>
        <dbReference type="ARBA" id="ARBA00022908"/>
    </source>
</evidence>
<dbReference type="Gene3D" id="1.10.150.130">
    <property type="match status" value="1"/>
</dbReference>
<organism evidence="8 9">
    <name type="scientific">Ligilactobacillus apodemi DSM 16634 = JCM 16172</name>
    <dbReference type="NCBI Taxonomy" id="1423724"/>
    <lineage>
        <taxon>Bacteria</taxon>
        <taxon>Bacillati</taxon>
        <taxon>Bacillota</taxon>
        <taxon>Bacilli</taxon>
        <taxon>Lactobacillales</taxon>
        <taxon>Lactobacillaceae</taxon>
        <taxon>Ligilactobacillus</taxon>
    </lineage>
</organism>
<accession>A0A0R1TTD8</accession>
<evidence type="ECO:0000256" key="4">
    <source>
        <dbReference type="ARBA" id="ARBA00023172"/>
    </source>
</evidence>
<dbReference type="Pfam" id="PF00589">
    <property type="entry name" value="Phage_integrase"/>
    <property type="match status" value="1"/>
</dbReference>
<dbReference type="eggNOG" id="COG0582">
    <property type="taxonomic scope" value="Bacteria"/>
</dbReference>
<keyword evidence="2" id="KW-0229">DNA integration</keyword>
<comment type="caution">
    <text evidence="8">The sequence shown here is derived from an EMBL/GenBank/DDBJ whole genome shotgun (WGS) entry which is preliminary data.</text>
</comment>
<dbReference type="SUPFAM" id="SSF56349">
    <property type="entry name" value="DNA breaking-rejoining enzymes"/>
    <property type="match status" value="1"/>
</dbReference>
<dbReference type="InterPro" id="IPR050808">
    <property type="entry name" value="Phage_Integrase"/>
</dbReference>
<dbReference type="Pfam" id="PF14659">
    <property type="entry name" value="Phage_int_SAM_3"/>
    <property type="match status" value="1"/>
</dbReference>
<dbReference type="RefSeq" id="WP_025087814.1">
    <property type="nucleotide sequence ID" value="NZ_AZFT01000049.1"/>
</dbReference>
<dbReference type="PATRIC" id="fig|1423724.4.peg.483"/>
<dbReference type="Gene3D" id="1.10.443.10">
    <property type="entry name" value="Intergrase catalytic core"/>
    <property type="match status" value="1"/>
</dbReference>
<evidence type="ECO:0000256" key="3">
    <source>
        <dbReference type="ARBA" id="ARBA00023125"/>
    </source>
</evidence>
<gene>
    <name evidence="8" type="ORF">FC32_GL000458</name>
</gene>
<reference evidence="8 9" key="1">
    <citation type="journal article" date="2015" name="Genome Announc.">
        <title>Expanding the biotechnology potential of lactobacilli through comparative genomics of 213 strains and associated genera.</title>
        <authorList>
            <person name="Sun Z."/>
            <person name="Harris H.M."/>
            <person name="McCann A."/>
            <person name="Guo C."/>
            <person name="Argimon S."/>
            <person name="Zhang W."/>
            <person name="Yang X."/>
            <person name="Jeffery I.B."/>
            <person name="Cooney J.C."/>
            <person name="Kagawa T.F."/>
            <person name="Liu W."/>
            <person name="Song Y."/>
            <person name="Salvetti E."/>
            <person name="Wrobel A."/>
            <person name="Rasinkangas P."/>
            <person name="Parkhill J."/>
            <person name="Rea M.C."/>
            <person name="O'Sullivan O."/>
            <person name="Ritari J."/>
            <person name="Douillard F.P."/>
            <person name="Paul Ross R."/>
            <person name="Yang R."/>
            <person name="Briner A.E."/>
            <person name="Felis G.E."/>
            <person name="de Vos W.M."/>
            <person name="Barrangou R."/>
            <person name="Klaenhammer T.R."/>
            <person name="Caufield P.W."/>
            <person name="Cui Y."/>
            <person name="Zhang H."/>
            <person name="O'Toole P.W."/>
        </authorList>
    </citation>
    <scope>NUCLEOTIDE SEQUENCE [LARGE SCALE GENOMIC DNA]</scope>
    <source>
        <strain evidence="8 9">DSM 16634</strain>
    </source>
</reference>
<dbReference type="PANTHER" id="PTHR30629">
    <property type="entry name" value="PROPHAGE INTEGRASE"/>
    <property type="match status" value="1"/>
</dbReference>
<evidence type="ECO:0000256" key="5">
    <source>
        <dbReference type="PROSITE-ProRule" id="PRU01248"/>
    </source>
</evidence>
<dbReference type="PANTHER" id="PTHR30629:SF2">
    <property type="entry name" value="PROPHAGE INTEGRASE INTS-RELATED"/>
    <property type="match status" value="1"/>
</dbReference>
<dbReference type="STRING" id="1423724.FC32_GL000458"/>
<evidence type="ECO:0000313" key="8">
    <source>
        <dbReference type="EMBL" id="KRL84567.1"/>
    </source>
</evidence>
<proteinExistence type="inferred from homology"/>
<dbReference type="GO" id="GO:0015074">
    <property type="term" value="P:DNA integration"/>
    <property type="evidence" value="ECO:0007669"/>
    <property type="project" value="UniProtKB-KW"/>
</dbReference>
<evidence type="ECO:0000313" key="9">
    <source>
        <dbReference type="Proteomes" id="UP000051324"/>
    </source>
</evidence>
<dbReference type="InterPro" id="IPR028259">
    <property type="entry name" value="AP2-like_int_N"/>
</dbReference>
<dbReference type="Pfam" id="PF14657">
    <property type="entry name" value="Arm-DNA-bind_4"/>
    <property type="match status" value="1"/>
</dbReference>
<name>A0A0R1TTD8_9LACO</name>
<dbReference type="CDD" id="cd01189">
    <property type="entry name" value="INT_ICEBs1_C_like"/>
    <property type="match status" value="1"/>
</dbReference>
<feature type="domain" description="Tyr recombinase" evidence="6">
    <location>
        <begin position="168"/>
        <end position="370"/>
    </location>
</feature>
<dbReference type="InterPro" id="IPR011010">
    <property type="entry name" value="DNA_brk_join_enz"/>
</dbReference>
<evidence type="ECO:0000256" key="1">
    <source>
        <dbReference type="ARBA" id="ARBA00008857"/>
    </source>
</evidence>
<dbReference type="InterPro" id="IPR013762">
    <property type="entry name" value="Integrase-like_cat_sf"/>
</dbReference>
<comment type="similarity">
    <text evidence="1">Belongs to the 'phage' integrase family.</text>
</comment>
<dbReference type="InterPro" id="IPR004107">
    <property type="entry name" value="Integrase_SAM-like_N"/>
</dbReference>
<dbReference type="EMBL" id="AZFT01000049">
    <property type="protein sequence ID" value="KRL84567.1"/>
    <property type="molecule type" value="Genomic_DNA"/>
</dbReference>
<dbReference type="Proteomes" id="UP000051324">
    <property type="component" value="Unassembled WGS sequence"/>
</dbReference>
<protein>
    <submittedName>
        <fullName evidence="8">Phage tail component, N-terminal domain protein</fullName>
    </submittedName>
</protein>
<dbReference type="GO" id="GO:0003677">
    <property type="term" value="F:DNA binding"/>
    <property type="evidence" value="ECO:0007669"/>
    <property type="project" value="UniProtKB-UniRule"/>
</dbReference>
<dbReference type="AlphaFoldDB" id="A0A0R1TTD8"/>
<feature type="domain" description="Core-binding (CB)" evidence="7">
    <location>
        <begin position="65"/>
        <end position="145"/>
    </location>
</feature>
<keyword evidence="4" id="KW-0233">DNA recombination</keyword>
<dbReference type="InterPro" id="IPR002104">
    <property type="entry name" value="Integrase_catalytic"/>
</dbReference>
<sequence length="378" mass="43093">MASISKYKTKKGDFYRIQLYVGKDANGKRITKTVRGFKTKREAKMAADKLSAEIASGNFLEKTDLTFSDVYEHWLDTYKLTVREHTLLCVESLFRTHILPILGNTPIQKITARQCQLMVNSLAQSNLTAIKNYTIQASRIFEFAISMDYINKNPFNKVIIPKVKKASKPPKFYTRDELELFMVTAQKQCPPQFYTLFRLLAFSGIRIGEASALTWNDIDFDSAAITINKTVTHLKNGKTTVSDPKTKSSNRTVYIDKKTLVILQQWQNMQRIELLKQGVNANSPQQLVFTNMTNSFIVRATSDRWIKKISKESGVHPISPHGFRHTYATLAIQSGMNPKELQAQLGHSNIQTTLQIYTAITNEQRITTPDKFVSFVNF</sequence>
<dbReference type="PROSITE" id="PS51898">
    <property type="entry name" value="TYR_RECOMBINASE"/>
    <property type="match status" value="1"/>
</dbReference>
<keyword evidence="9" id="KW-1185">Reference proteome</keyword>
<keyword evidence="3 5" id="KW-0238">DNA-binding</keyword>
<dbReference type="GO" id="GO:0006310">
    <property type="term" value="P:DNA recombination"/>
    <property type="evidence" value="ECO:0007669"/>
    <property type="project" value="UniProtKB-KW"/>
</dbReference>